<reference evidence="14" key="1">
    <citation type="journal article" date="2019" name="Int. J. Syst. Evol. Microbiol.">
        <title>The Global Catalogue of Microorganisms (GCM) 10K type strain sequencing project: providing services to taxonomists for standard genome sequencing and annotation.</title>
        <authorList>
            <consortium name="The Broad Institute Genomics Platform"/>
            <consortium name="The Broad Institute Genome Sequencing Center for Infectious Disease"/>
            <person name="Wu L."/>
            <person name="Ma J."/>
        </authorList>
    </citation>
    <scope>NUCLEOTIDE SEQUENCE [LARGE SCALE GENOMIC DNA]</scope>
    <source>
        <strain evidence="14">CGMCC 4.7035</strain>
    </source>
</reference>
<organism evidence="13 14">
    <name type="scientific">Streptomyces yaanensis</name>
    <dbReference type="NCBI Taxonomy" id="1142239"/>
    <lineage>
        <taxon>Bacteria</taxon>
        <taxon>Bacillati</taxon>
        <taxon>Actinomycetota</taxon>
        <taxon>Actinomycetes</taxon>
        <taxon>Kitasatosporales</taxon>
        <taxon>Streptomycetaceae</taxon>
        <taxon>Streptomyces</taxon>
    </lineage>
</organism>
<dbReference type="Pfam" id="PF02653">
    <property type="entry name" value="BPD_transp_2"/>
    <property type="match status" value="1"/>
</dbReference>
<evidence type="ECO:0000256" key="12">
    <source>
        <dbReference type="SAM" id="Phobius"/>
    </source>
</evidence>
<keyword evidence="8 12" id="KW-0472">Membrane</keyword>
<feature type="transmembrane region" description="Helical" evidence="12">
    <location>
        <begin position="156"/>
        <end position="174"/>
    </location>
</feature>
<feature type="region of interest" description="Disordered" evidence="11">
    <location>
        <begin position="1"/>
        <end position="32"/>
    </location>
</feature>
<comment type="caution">
    <text evidence="13">The sequence shown here is derived from an EMBL/GenBank/DDBJ whole genome shotgun (WGS) entry which is preliminary data.</text>
</comment>
<protein>
    <recommendedName>
        <fullName evidence="10">Xylose transport system permease protein XylH</fullName>
    </recommendedName>
</protein>
<dbReference type="PANTHER" id="PTHR32196">
    <property type="entry name" value="ABC TRANSPORTER PERMEASE PROTEIN YPHD-RELATED-RELATED"/>
    <property type="match status" value="1"/>
</dbReference>
<feature type="transmembrane region" description="Helical" evidence="12">
    <location>
        <begin position="49"/>
        <end position="66"/>
    </location>
</feature>
<dbReference type="RefSeq" id="WP_386275967.1">
    <property type="nucleotide sequence ID" value="NZ_JBHRWR010000009.1"/>
</dbReference>
<keyword evidence="4" id="KW-0997">Cell inner membrane</keyword>
<evidence type="ECO:0000256" key="6">
    <source>
        <dbReference type="ARBA" id="ARBA00022692"/>
    </source>
</evidence>
<keyword evidence="3" id="KW-1003">Cell membrane</keyword>
<sequence length="367" mass="39061">MTVTASASTPEKQPRENPENHPETHPRKQADERLLRTSPLKRLLGRPELGSVVGALAVFLFFSIAADSFLRASSLSTVLYAASTIGIMAVPVALLMIGGEFDLSAGVLVTSSALISSMFSYRMTANVWVGVGVSLLVTLAIGAFNGFVLTRTRLPSFIVTLGTFLMLTGMNLGFTKLISDTVSTKSISDMDGFSSARAVFASTLTIGDVAFKVTILWWCALVALASWILLRTRSGNWIFAVGGNKDAARAVGVPVHRVRIGLYMGVALGAWISGQHLLFSYDVVQSGEGVGNELIYIIAAVIGGCLITGGYGSAVGSAVGAFIFGMTSKGIVFAQWNPDWFKFFLGAMLLLATLLNAWVRKRAEATT</sequence>
<keyword evidence="5" id="KW-0762">Sugar transport</keyword>
<evidence type="ECO:0000256" key="4">
    <source>
        <dbReference type="ARBA" id="ARBA00022519"/>
    </source>
</evidence>
<dbReference type="InterPro" id="IPR001851">
    <property type="entry name" value="ABC_transp_permease"/>
</dbReference>
<evidence type="ECO:0000256" key="11">
    <source>
        <dbReference type="SAM" id="MobiDB-lite"/>
    </source>
</evidence>
<evidence type="ECO:0000256" key="2">
    <source>
        <dbReference type="ARBA" id="ARBA00022448"/>
    </source>
</evidence>
<dbReference type="PANTHER" id="PTHR32196:SF32">
    <property type="entry name" value="XYLOSE TRANSPORT SYSTEM PERMEASE PROTEIN XYLH"/>
    <property type="match status" value="1"/>
</dbReference>
<gene>
    <name evidence="13" type="ORF">ACFOZ0_14370</name>
</gene>
<evidence type="ECO:0000256" key="1">
    <source>
        <dbReference type="ARBA" id="ARBA00004651"/>
    </source>
</evidence>
<keyword evidence="2" id="KW-0813">Transport</keyword>
<comment type="function">
    <text evidence="9">Part of the binding-protein-dependent transport system for D-xylose. Probably responsible for the translocation of the substrate across the membrane.</text>
</comment>
<dbReference type="Proteomes" id="UP001595701">
    <property type="component" value="Unassembled WGS sequence"/>
</dbReference>
<feature type="transmembrane region" description="Helical" evidence="12">
    <location>
        <begin position="340"/>
        <end position="359"/>
    </location>
</feature>
<proteinExistence type="predicted"/>
<evidence type="ECO:0000313" key="13">
    <source>
        <dbReference type="EMBL" id="MFC3574438.1"/>
    </source>
</evidence>
<evidence type="ECO:0000256" key="7">
    <source>
        <dbReference type="ARBA" id="ARBA00022989"/>
    </source>
</evidence>
<evidence type="ECO:0000256" key="3">
    <source>
        <dbReference type="ARBA" id="ARBA00022475"/>
    </source>
</evidence>
<feature type="transmembrane region" description="Helical" evidence="12">
    <location>
        <begin position="294"/>
        <end position="311"/>
    </location>
</feature>
<name>A0ABV7SC91_9ACTN</name>
<evidence type="ECO:0000256" key="10">
    <source>
        <dbReference type="ARBA" id="ARBA00035686"/>
    </source>
</evidence>
<keyword evidence="14" id="KW-1185">Reference proteome</keyword>
<keyword evidence="7 12" id="KW-1133">Transmembrane helix</keyword>
<evidence type="ECO:0000256" key="9">
    <source>
        <dbReference type="ARBA" id="ARBA00035611"/>
    </source>
</evidence>
<evidence type="ECO:0000256" key="8">
    <source>
        <dbReference type="ARBA" id="ARBA00023136"/>
    </source>
</evidence>
<feature type="transmembrane region" description="Helical" evidence="12">
    <location>
        <begin position="209"/>
        <end position="230"/>
    </location>
</feature>
<feature type="compositionally biased region" description="Basic and acidic residues" evidence="11">
    <location>
        <begin position="12"/>
        <end position="32"/>
    </location>
</feature>
<dbReference type="EMBL" id="JBHRWR010000009">
    <property type="protein sequence ID" value="MFC3574438.1"/>
    <property type="molecule type" value="Genomic_DNA"/>
</dbReference>
<evidence type="ECO:0000256" key="5">
    <source>
        <dbReference type="ARBA" id="ARBA00022597"/>
    </source>
</evidence>
<feature type="transmembrane region" description="Helical" evidence="12">
    <location>
        <begin position="78"/>
        <end position="96"/>
    </location>
</feature>
<feature type="compositionally biased region" description="Polar residues" evidence="11">
    <location>
        <begin position="1"/>
        <end position="11"/>
    </location>
</feature>
<feature type="transmembrane region" description="Helical" evidence="12">
    <location>
        <begin position="127"/>
        <end position="149"/>
    </location>
</feature>
<keyword evidence="6 12" id="KW-0812">Transmembrane</keyword>
<accession>A0ABV7SC91</accession>
<comment type="subcellular location">
    <subcellularLocation>
        <location evidence="1">Cell membrane</location>
        <topology evidence="1">Multi-pass membrane protein</topology>
    </subcellularLocation>
</comment>
<dbReference type="CDD" id="cd06579">
    <property type="entry name" value="TM_PBP1_transp_AraH_like"/>
    <property type="match status" value="1"/>
</dbReference>
<evidence type="ECO:0000313" key="14">
    <source>
        <dbReference type="Proteomes" id="UP001595701"/>
    </source>
</evidence>